<protein>
    <submittedName>
        <fullName evidence="2">Secernin 3</fullName>
    </submittedName>
</protein>
<dbReference type="Ensembl" id="ENSCSET00000008764.1">
    <property type="protein sequence ID" value="ENSCSEP00000008673.1"/>
    <property type="gene ID" value="ENSCSEG00000005538.1"/>
</dbReference>
<evidence type="ECO:0000256" key="1">
    <source>
        <dbReference type="ARBA" id="ARBA00005705"/>
    </source>
</evidence>
<dbReference type="FunFam" id="3.60.60.10:FF:000001">
    <property type="entry name" value="Secernin 1"/>
    <property type="match status" value="1"/>
</dbReference>
<sequence>MQPSSCDTFVALPPSTEGHRVIFGKNADRPCDEVQEVVYFPAKDYSAGEKVECTYIEVDQVPHTYAVVLSKPAWMWGAEMGANEHQVCIGNEAVWGRESADDDEALLGMDLLRLGLERADKAEKAVNVIAELLEKYGQGGACMEDQCGFTYHNSFLITDRKEAWLLETSGKYWAAERVKGGYRNISNQYSITTKIDKEHPGMREYARSKGWWNGKSQFNFATVYSFTTTARIEAAGSRYYDGKKLLERSSGHITAETMMDILRDKDSGINMEGMFLSAGSMVSVIPTNPDLPGVHYFTATPDPERSVFKPFIFVKHAHQLKLTTSPCYGPNDPVKKKPRFQSKPDRRHELFIKHEVVAAAIDSYKDKGKKITDGMRQLEKKSLTEMEEILSNGIDQPDFLVDLFPSCVQKEVDFYSKNFK</sequence>
<reference evidence="2" key="2">
    <citation type="submission" date="2025-08" db="UniProtKB">
        <authorList>
            <consortium name="Ensembl"/>
        </authorList>
    </citation>
    <scope>IDENTIFICATION</scope>
</reference>
<dbReference type="InParanoid" id="A0A3P8UZU9"/>
<reference evidence="2" key="3">
    <citation type="submission" date="2025-09" db="UniProtKB">
        <authorList>
            <consortium name="Ensembl"/>
        </authorList>
    </citation>
    <scope>IDENTIFICATION</scope>
</reference>
<dbReference type="KEGG" id="csem:103391858"/>
<dbReference type="GO" id="GO:0016805">
    <property type="term" value="F:dipeptidase activity"/>
    <property type="evidence" value="ECO:0007669"/>
    <property type="project" value="InterPro"/>
</dbReference>
<dbReference type="RefSeq" id="XP_008326516.1">
    <property type="nucleotide sequence ID" value="XM_008328294.3"/>
</dbReference>
<comment type="similarity">
    <text evidence="1">Belongs to the peptidase C69 family. Secernin subfamily.</text>
</comment>
<dbReference type="GO" id="GO:0070004">
    <property type="term" value="F:cysteine-type exopeptidase activity"/>
    <property type="evidence" value="ECO:0007669"/>
    <property type="project" value="InterPro"/>
</dbReference>
<evidence type="ECO:0000313" key="3">
    <source>
        <dbReference type="Proteomes" id="UP000265120"/>
    </source>
</evidence>
<keyword evidence="3" id="KW-1185">Reference proteome</keyword>
<dbReference type="AlphaFoldDB" id="A0A3P8UZU9"/>
<evidence type="ECO:0000313" key="2">
    <source>
        <dbReference type="Ensembl" id="ENSCSEP00000008673.1"/>
    </source>
</evidence>
<dbReference type="OrthoDB" id="5175656at2759"/>
<dbReference type="RefSeq" id="XP_008326515.1">
    <property type="nucleotide sequence ID" value="XM_008328293.3"/>
</dbReference>
<dbReference type="PANTHER" id="PTHR12994:SF18">
    <property type="entry name" value="SECERNIN-3"/>
    <property type="match status" value="1"/>
</dbReference>
<dbReference type="PANTHER" id="PTHR12994">
    <property type="entry name" value="SECERNIN"/>
    <property type="match status" value="1"/>
</dbReference>
<dbReference type="Pfam" id="PF03577">
    <property type="entry name" value="Peptidase_C69"/>
    <property type="match status" value="1"/>
</dbReference>
<dbReference type="Gene3D" id="3.60.60.10">
    <property type="entry name" value="Penicillin V Acylase, Chain A"/>
    <property type="match status" value="1"/>
</dbReference>
<dbReference type="STRING" id="244447.ENSCSEP00000008673"/>
<dbReference type="GO" id="GO:0006508">
    <property type="term" value="P:proteolysis"/>
    <property type="evidence" value="ECO:0007669"/>
    <property type="project" value="InterPro"/>
</dbReference>
<proteinExistence type="inferred from homology"/>
<dbReference type="InterPro" id="IPR005322">
    <property type="entry name" value="Peptidase_C69"/>
</dbReference>
<dbReference type="GeneTree" id="ENSGT00390000013474"/>
<dbReference type="Proteomes" id="UP000265120">
    <property type="component" value="Chromosome 16"/>
</dbReference>
<dbReference type="OMA" id="CYYDVSD"/>
<organism evidence="2 3">
    <name type="scientific">Cynoglossus semilaevis</name>
    <name type="common">Tongue sole</name>
    <dbReference type="NCBI Taxonomy" id="244447"/>
    <lineage>
        <taxon>Eukaryota</taxon>
        <taxon>Metazoa</taxon>
        <taxon>Chordata</taxon>
        <taxon>Craniata</taxon>
        <taxon>Vertebrata</taxon>
        <taxon>Euteleostomi</taxon>
        <taxon>Actinopterygii</taxon>
        <taxon>Neopterygii</taxon>
        <taxon>Teleostei</taxon>
        <taxon>Neoteleostei</taxon>
        <taxon>Acanthomorphata</taxon>
        <taxon>Carangaria</taxon>
        <taxon>Pleuronectiformes</taxon>
        <taxon>Pleuronectoidei</taxon>
        <taxon>Cynoglossidae</taxon>
        <taxon>Cynoglossinae</taxon>
        <taxon>Cynoglossus</taxon>
    </lineage>
</organism>
<name>A0A3P8UZU9_CYNSE</name>
<dbReference type="FunCoup" id="A0A3P8UZU9">
    <property type="interactions" value="120"/>
</dbReference>
<dbReference type="CTD" id="79634"/>
<accession>A0A3P8UZU9</accession>
<dbReference type="GeneID" id="103391858"/>
<reference evidence="2 3" key="1">
    <citation type="journal article" date="2014" name="Nat. Genet.">
        <title>Whole-genome sequence of a flatfish provides insights into ZW sex chromosome evolution and adaptation to a benthic lifestyle.</title>
        <authorList>
            <person name="Chen S."/>
            <person name="Zhang G."/>
            <person name="Shao C."/>
            <person name="Huang Q."/>
            <person name="Liu G."/>
            <person name="Zhang P."/>
            <person name="Song W."/>
            <person name="An N."/>
            <person name="Chalopin D."/>
            <person name="Volff J.N."/>
            <person name="Hong Y."/>
            <person name="Li Q."/>
            <person name="Sha Z."/>
            <person name="Zhou H."/>
            <person name="Xie M."/>
            <person name="Yu Q."/>
            <person name="Liu Y."/>
            <person name="Xiang H."/>
            <person name="Wang N."/>
            <person name="Wu K."/>
            <person name="Yang C."/>
            <person name="Zhou Q."/>
            <person name="Liao X."/>
            <person name="Yang L."/>
            <person name="Hu Q."/>
            <person name="Zhang J."/>
            <person name="Meng L."/>
            <person name="Jin L."/>
            <person name="Tian Y."/>
            <person name="Lian J."/>
            <person name="Yang J."/>
            <person name="Miao G."/>
            <person name="Liu S."/>
            <person name="Liang Z."/>
            <person name="Yan F."/>
            <person name="Li Y."/>
            <person name="Sun B."/>
            <person name="Zhang H."/>
            <person name="Zhang J."/>
            <person name="Zhu Y."/>
            <person name="Du M."/>
            <person name="Zhao Y."/>
            <person name="Schartl M."/>
            <person name="Tang Q."/>
            <person name="Wang J."/>
        </authorList>
    </citation>
    <scope>NUCLEOTIDE SEQUENCE</scope>
</reference>